<evidence type="ECO:0008006" key="4">
    <source>
        <dbReference type="Google" id="ProtNLM"/>
    </source>
</evidence>
<dbReference type="GO" id="GO:0003677">
    <property type="term" value="F:DNA binding"/>
    <property type="evidence" value="ECO:0007669"/>
    <property type="project" value="InterPro"/>
</dbReference>
<dbReference type="AlphaFoldDB" id="A0AAV8VKU8"/>
<sequence>MDLCKENDVPEEIREAANAANLQLIPEKSRLRYEKEFENFNQWCDEKRVTGYNEEKANTLWSKYSMLKLTTNVRKTVDISKFPKLIAFLKRQNVTLSKKIETPDIVHLLLKVVTIVGISGACHREELTCLTIDDVEDKGDLLNKKQCTKKIDLRLSNTPHRRFFANYKHGKCTVQCVGINSIGKMPSNIAGFLKLQNPEMYTGHSFRRTSATMLANSGASITNIKRHGGWKSASVAEGYLEDSLQNKKKIAPQILRCVSPKPNTSTLKETDNDLDSIAVEQQYVEENASNVPKRQENSGQTLTNHFRKQDSLDITSALNLNSATNCTFNVNIHYH</sequence>
<organism evidence="2 3">
    <name type="scientific">Exocentrus adspersus</name>
    <dbReference type="NCBI Taxonomy" id="1586481"/>
    <lineage>
        <taxon>Eukaryota</taxon>
        <taxon>Metazoa</taxon>
        <taxon>Ecdysozoa</taxon>
        <taxon>Arthropoda</taxon>
        <taxon>Hexapoda</taxon>
        <taxon>Insecta</taxon>
        <taxon>Pterygota</taxon>
        <taxon>Neoptera</taxon>
        <taxon>Endopterygota</taxon>
        <taxon>Coleoptera</taxon>
        <taxon>Polyphaga</taxon>
        <taxon>Cucujiformia</taxon>
        <taxon>Chrysomeloidea</taxon>
        <taxon>Cerambycidae</taxon>
        <taxon>Lamiinae</taxon>
        <taxon>Acanthocinini</taxon>
        <taxon>Exocentrus</taxon>
    </lineage>
</organism>
<dbReference type="Gene3D" id="1.10.443.10">
    <property type="entry name" value="Intergrase catalytic core"/>
    <property type="match status" value="1"/>
</dbReference>
<name>A0AAV8VKU8_9CUCU</name>
<dbReference type="InterPro" id="IPR013762">
    <property type="entry name" value="Integrase-like_cat_sf"/>
</dbReference>
<dbReference type="Proteomes" id="UP001159042">
    <property type="component" value="Unassembled WGS sequence"/>
</dbReference>
<gene>
    <name evidence="2" type="ORF">NQ315_017439</name>
</gene>
<dbReference type="InterPro" id="IPR011010">
    <property type="entry name" value="DNA_brk_join_enz"/>
</dbReference>
<protein>
    <recommendedName>
        <fullName evidence="4">Tyr recombinase domain-containing protein</fullName>
    </recommendedName>
</protein>
<dbReference type="SUPFAM" id="SSF56349">
    <property type="entry name" value="DNA breaking-rejoining enzymes"/>
    <property type="match status" value="1"/>
</dbReference>
<keyword evidence="3" id="KW-1185">Reference proteome</keyword>
<reference evidence="2 3" key="1">
    <citation type="journal article" date="2023" name="Insect Mol. Biol.">
        <title>Genome sequencing provides insights into the evolution of gene families encoding plant cell wall-degrading enzymes in longhorned beetles.</title>
        <authorList>
            <person name="Shin N.R."/>
            <person name="Okamura Y."/>
            <person name="Kirsch R."/>
            <person name="Pauchet Y."/>
        </authorList>
    </citation>
    <scope>NUCLEOTIDE SEQUENCE [LARGE SCALE GENOMIC DNA]</scope>
    <source>
        <strain evidence="2">EAD_L_NR</strain>
    </source>
</reference>
<comment type="caution">
    <text evidence="2">The sequence shown here is derived from an EMBL/GenBank/DDBJ whole genome shotgun (WGS) entry which is preliminary data.</text>
</comment>
<dbReference type="GO" id="GO:0006310">
    <property type="term" value="P:DNA recombination"/>
    <property type="evidence" value="ECO:0007669"/>
    <property type="project" value="UniProtKB-KW"/>
</dbReference>
<evidence type="ECO:0000313" key="3">
    <source>
        <dbReference type="Proteomes" id="UP001159042"/>
    </source>
</evidence>
<dbReference type="EMBL" id="JANEYG010000065">
    <property type="protein sequence ID" value="KAJ8914729.1"/>
    <property type="molecule type" value="Genomic_DNA"/>
</dbReference>
<evidence type="ECO:0000313" key="2">
    <source>
        <dbReference type="EMBL" id="KAJ8914729.1"/>
    </source>
</evidence>
<dbReference type="GO" id="GO:0015074">
    <property type="term" value="P:DNA integration"/>
    <property type="evidence" value="ECO:0007669"/>
    <property type="project" value="InterPro"/>
</dbReference>
<keyword evidence="1" id="KW-0233">DNA recombination</keyword>
<proteinExistence type="predicted"/>
<evidence type="ECO:0000256" key="1">
    <source>
        <dbReference type="ARBA" id="ARBA00023172"/>
    </source>
</evidence>
<accession>A0AAV8VKU8</accession>